<accession>A0ABS8S3V4</accession>
<organism evidence="1 2">
    <name type="scientific">Datura stramonium</name>
    <name type="common">Jimsonweed</name>
    <name type="synonym">Common thornapple</name>
    <dbReference type="NCBI Taxonomy" id="4076"/>
    <lineage>
        <taxon>Eukaryota</taxon>
        <taxon>Viridiplantae</taxon>
        <taxon>Streptophyta</taxon>
        <taxon>Embryophyta</taxon>
        <taxon>Tracheophyta</taxon>
        <taxon>Spermatophyta</taxon>
        <taxon>Magnoliopsida</taxon>
        <taxon>eudicotyledons</taxon>
        <taxon>Gunneridae</taxon>
        <taxon>Pentapetalae</taxon>
        <taxon>asterids</taxon>
        <taxon>lamiids</taxon>
        <taxon>Solanales</taxon>
        <taxon>Solanaceae</taxon>
        <taxon>Solanoideae</taxon>
        <taxon>Datureae</taxon>
        <taxon>Datura</taxon>
    </lineage>
</organism>
<proteinExistence type="predicted"/>
<reference evidence="1 2" key="1">
    <citation type="journal article" date="2021" name="BMC Genomics">
        <title>Datura genome reveals duplications of psychoactive alkaloid biosynthetic genes and high mutation rate following tissue culture.</title>
        <authorList>
            <person name="Rajewski A."/>
            <person name="Carter-House D."/>
            <person name="Stajich J."/>
            <person name="Litt A."/>
        </authorList>
    </citation>
    <scope>NUCLEOTIDE SEQUENCE [LARGE SCALE GENOMIC DNA]</scope>
    <source>
        <strain evidence="1">AR-01</strain>
    </source>
</reference>
<name>A0ABS8S3V4_DATST</name>
<evidence type="ECO:0000313" key="1">
    <source>
        <dbReference type="EMBL" id="MCD7452529.1"/>
    </source>
</evidence>
<feature type="non-terminal residue" evidence="1">
    <location>
        <position position="1"/>
    </location>
</feature>
<dbReference type="EMBL" id="JACEIK010000214">
    <property type="protein sequence ID" value="MCD7452529.1"/>
    <property type="molecule type" value="Genomic_DNA"/>
</dbReference>
<protein>
    <submittedName>
        <fullName evidence="1">Uncharacterized protein</fullName>
    </submittedName>
</protein>
<comment type="caution">
    <text evidence="1">The sequence shown here is derived from an EMBL/GenBank/DDBJ whole genome shotgun (WGS) entry which is preliminary data.</text>
</comment>
<dbReference type="Proteomes" id="UP000823775">
    <property type="component" value="Unassembled WGS sequence"/>
</dbReference>
<sequence>SSRFTAFRSVCTCFGLRSYVTTFSGLKIASEHSPLVVSLSEDSYESEFRSH</sequence>
<keyword evidence="2" id="KW-1185">Reference proteome</keyword>
<evidence type="ECO:0000313" key="2">
    <source>
        <dbReference type="Proteomes" id="UP000823775"/>
    </source>
</evidence>
<gene>
    <name evidence="1" type="ORF">HAX54_017284</name>
</gene>